<dbReference type="Proteomes" id="UP000002696">
    <property type="component" value="Chromosome"/>
</dbReference>
<dbReference type="RefSeq" id="WP_013269945.1">
    <property type="nucleotide sequence ID" value="NC_014375.1"/>
</dbReference>
<dbReference type="Pfam" id="PF13360">
    <property type="entry name" value="PQQ_2"/>
    <property type="match status" value="1"/>
</dbReference>
<gene>
    <name evidence="2" type="ordered locus">Bresu_2536</name>
</gene>
<dbReference type="AlphaFoldDB" id="D9QLF0"/>
<protein>
    <submittedName>
        <fullName evidence="2">Pyrrolo-quinoline quinone beta-propeller repeat protein</fullName>
    </submittedName>
</protein>
<keyword evidence="3" id="KW-1185">Reference proteome</keyword>
<dbReference type="EMBL" id="CP002102">
    <property type="protein sequence ID" value="ADL01844.1"/>
    <property type="molecule type" value="Genomic_DNA"/>
</dbReference>
<dbReference type="HOGENOM" id="CLU_027480_3_0_5"/>
<dbReference type="SMART" id="SM00564">
    <property type="entry name" value="PQQ"/>
    <property type="match status" value="7"/>
</dbReference>
<evidence type="ECO:0000259" key="1">
    <source>
        <dbReference type="Pfam" id="PF13360"/>
    </source>
</evidence>
<dbReference type="eggNOG" id="COG1520">
    <property type="taxonomic scope" value="Bacteria"/>
</dbReference>
<proteinExistence type="predicted"/>
<evidence type="ECO:0000313" key="2">
    <source>
        <dbReference type="EMBL" id="ADL01844.1"/>
    </source>
</evidence>
<dbReference type="STRING" id="633149.Bresu_2536"/>
<reference evidence="3" key="1">
    <citation type="journal article" date="2011" name="J. Bacteriol.">
        <title>Genome sequences of eight morphologically diverse alphaproteobacteria.</title>
        <authorList>
            <consortium name="US DOE Joint Genome Institute"/>
            <person name="Brown P.J."/>
            <person name="Kysela D.T."/>
            <person name="Buechlein A."/>
            <person name="Hemmerich C."/>
            <person name="Brun Y.V."/>
        </authorList>
    </citation>
    <scope>NUCLEOTIDE SEQUENCE [LARGE SCALE GENOMIC DNA]</scope>
    <source>
        <strain evidence="3">ATCC 15264 / DSM 4735 / LMG 14903 / NBRC 16000 / CB 81</strain>
    </source>
</reference>
<dbReference type="PANTHER" id="PTHR34512">
    <property type="entry name" value="CELL SURFACE PROTEIN"/>
    <property type="match status" value="1"/>
</dbReference>
<dbReference type="PANTHER" id="PTHR34512:SF30">
    <property type="entry name" value="OUTER MEMBRANE PROTEIN ASSEMBLY FACTOR BAMB"/>
    <property type="match status" value="1"/>
</dbReference>
<dbReference type="InParanoid" id="D9QLF0"/>
<dbReference type="InterPro" id="IPR011047">
    <property type="entry name" value="Quinoprotein_ADH-like_sf"/>
</dbReference>
<accession>D9QLF0</accession>
<dbReference type="BioCyc" id="BSUB633149:G1GM8-2541-MONOMER"/>
<dbReference type="KEGG" id="bsb:Bresu_2536"/>
<dbReference type="InterPro" id="IPR018391">
    <property type="entry name" value="PQQ_b-propeller_rpt"/>
</dbReference>
<dbReference type="PROSITE" id="PS51257">
    <property type="entry name" value="PROKAR_LIPOPROTEIN"/>
    <property type="match status" value="1"/>
</dbReference>
<dbReference type="Gene3D" id="2.130.10.10">
    <property type="entry name" value="YVTN repeat-like/Quinoprotein amine dehydrogenase"/>
    <property type="match status" value="1"/>
</dbReference>
<evidence type="ECO:0000313" key="3">
    <source>
        <dbReference type="Proteomes" id="UP000002696"/>
    </source>
</evidence>
<feature type="domain" description="Pyrrolo-quinoline quinone repeat" evidence="1">
    <location>
        <begin position="136"/>
        <end position="395"/>
    </location>
</feature>
<name>D9QLF0_BRESC</name>
<dbReference type="SUPFAM" id="SSF50998">
    <property type="entry name" value="Quinoprotein alcohol dehydrogenase-like"/>
    <property type="match status" value="1"/>
</dbReference>
<dbReference type="InterPro" id="IPR002372">
    <property type="entry name" value="PQQ_rpt_dom"/>
</dbReference>
<organism evidence="2 3">
    <name type="scientific">Brevundimonas subvibrioides (strain ATCC 15264 / DSM 4735 / LMG 14903 / NBRC 16000 / CB 81)</name>
    <name type="common">Caulobacter subvibrioides</name>
    <dbReference type="NCBI Taxonomy" id="633149"/>
    <lineage>
        <taxon>Bacteria</taxon>
        <taxon>Pseudomonadati</taxon>
        <taxon>Pseudomonadota</taxon>
        <taxon>Alphaproteobacteria</taxon>
        <taxon>Caulobacterales</taxon>
        <taxon>Caulobacteraceae</taxon>
        <taxon>Brevundimonas</taxon>
    </lineage>
</organism>
<dbReference type="InterPro" id="IPR015943">
    <property type="entry name" value="WD40/YVTN_repeat-like_dom_sf"/>
</dbReference>
<sequence length="484" mass="49948">MTPVSRALKTALVVGLAAGLASCGTVRRVLPFGLGQDDAPQATATEGTRISILTFEQQLAPSAGLAGRDFFLPGPVAATAWPLPGGTETNSIEHVIAAPTFTVAWRRKIGAGSGKTRQVMAPVVADGGRVFVMDGESTVTAVDAGSGDVVWKVDVKPEGREVRGGSSLFGLPVPSIGVGGPGELTGGFGGGVAVGGGKVFVASGYRTMSALDAATGAVVWTVAVDVPIHGAPTVAGNHVYVVDVDNQLIAFNTATGLQDWSYRGIVEPARIMRASSPAVSGETVIAPFSSGEVVALRAGNGQAVWQQVLSRTSRTSALSEVRDIAGRPVISRGFVYAVGHSGVMQAMDIRTGQPKWSLPIAGVNAPLPAGDVVYVVSKSGELTLVNRETGAVYWTRDLNDGLIRQEGGFLGFFDRTVRPEWSGPILASNRLILVNSDGNAVAFDPKTGLQTASLSLGAPAYIAPAAYNGALYVLTDDGELVSIR</sequence>
<dbReference type="FunCoup" id="D9QLF0">
    <property type="interactions" value="45"/>
</dbReference>